<feature type="transmembrane region" description="Helical" evidence="13">
    <location>
        <begin position="66"/>
        <end position="89"/>
    </location>
</feature>
<dbReference type="InterPro" id="IPR027417">
    <property type="entry name" value="P-loop_NTPase"/>
</dbReference>
<dbReference type="InterPro" id="IPR003593">
    <property type="entry name" value="AAA+_ATPase"/>
</dbReference>
<dbReference type="NCBIfam" id="NF008056">
    <property type="entry name" value="PRK10790.1"/>
    <property type="match status" value="1"/>
</dbReference>
<dbReference type="Pfam" id="PF00005">
    <property type="entry name" value="ABC_tran"/>
    <property type="match status" value="1"/>
</dbReference>
<dbReference type="PROSITE" id="PS50893">
    <property type="entry name" value="ABC_TRANSPORTER_2"/>
    <property type="match status" value="1"/>
</dbReference>
<keyword evidence="10 13" id="KW-0472">Membrane</keyword>
<evidence type="ECO:0000313" key="17">
    <source>
        <dbReference type="Proteomes" id="UP000298782"/>
    </source>
</evidence>
<keyword evidence="17" id="KW-1185">Reference proteome</keyword>
<feature type="transmembrane region" description="Helical" evidence="13">
    <location>
        <begin position="30"/>
        <end position="54"/>
    </location>
</feature>
<dbReference type="GO" id="GO:0016887">
    <property type="term" value="F:ATP hydrolysis activity"/>
    <property type="evidence" value="ECO:0007669"/>
    <property type="project" value="InterPro"/>
</dbReference>
<evidence type="ECO:0000256" key="8">
    <source>
        <dbReference type="ARBA" id="ARBA00022840"/>
    </source>
</evidence>
<feature type="domain" description="ABC transporter" evidence="14">
    <location>
        <begin position="346"/>
        <end position="580"/>
    </location>
</feature>
<dbReference type="RefSeq" id="WP_158353680.1">
    <property type="nucleotide sequence ID" value="NZ_CP034852.1"/>
</dbReference>
<dbReference type="Pfam" id="PF00664">
    <property type="entry name" value="ABC_membrane"/>
    <property type="match status" value="1"/>
</dbReference>
<comment type="subcellular location">
    <subcellularLocation>
        <location evidence="1">Cell membrane</location>
        <topology evidence="1">Multi-pass membrane protein</topology>
    </subcellularLocation>
</comment>
<dbReference type="GO" id="GO:0005886">
    <property type="term" value="C:plasma membrane"/>
    <property type="evidence" value="ECO:0007669"/>
    <property type="project" value="UniProtKB-SubCell"/>
</dbReference>
<evidence type="ECO:0000256" key="13">
    <source>
        <dbReference type="SAM" id="Phobius"/>
    </source>
</evidence>
<dbReference type="SMART" id="SM00382">
    <property type="entry name" value="AAA"/>
    <property type="match status" value="1"/>
</dbReference>
<gene>
    <name evidence="16" type="ORF">D9V80_01870</name>
</gene>
<dbReference type="EC" id="7.6.2.2" evidence="3"/>
<reference evidence="16 17" key="1">
    <citation type="submission" date="2018-12" db="EMBL/GenBank/DDBJ databases">
        <authorList>
            <person name="Chong R.A."/>
        </authorList>
    </citation>
    <scope>NUCLEOTIDE SEQUENCE [LARGE SCALE GENOMIC DNA]</scope>
    <source>
        <strain evidence="16 17">Tca</strain>
    </source>
</reference>
<evidence type="ECO:0000256" key="11">
    <source>
        <dbReference type="ARBA" id="ARBA00034018"/>
    </source>
</evidence>
<dbReference type="Gene3D" id="3.40.50.300">
    <property type="entry name" value="P-loop containing nucleotide triphosphate hydrolases"/>
    <property type="match status" value="1"/>
</dbReference>
<protein>
    <recommendedName>
        <fullName evidence="12">Multidrug resistance-like ATP-binding protein MdlB</fullName>
        <ecNumber evidence="3">7.6.2.2</ecNumber>
    </recommendedName>
</protein>
<evidence type="ECO:0000313" key="16">
    <source>
        <dbReference type="EMBL" id="QCI26890.1"/>
    </source>
</evidence>
<keyword evidence="8 16" id="KW-0067">ATP-binding</keyword>
<dbReference type="GO" id="GO:0015421">
    <property type="term" value="F:ABC-type oligopeptide transporter activity"/>
    <property type="evidence" value="ECO:0007669"/>
    <property type="project" value="TreeGrafter"/>
</dbReference>
<dbReference type="CDD" id="cd18544">
    <property type="entry name" value="ABC_6TM_TmrA_like"/>
    <property type="match status" value="1"/>
</dbReference>
<evidence type="ECO:0000256" key="1">
    <source>
        <dbReference type="ARBA" id="ARBA00004651"/>
    </source>
</evidence>
<keyword evidence="6 13" id="KW-0812">Transmembrane</keyword>
<keyword evidence="5" id="KW-1003">Cell membrane</keyword>
<dbReference type="OrthoDB" id="9806127at2"/>
<feature type="transmembrane region" description="Helical" evidence="13">
    <location>
        <begin position="150"/>
        <end position="168"/>
    </location>
</feature>
<feature type="domain" description="ABC transmembrane type-1" evidence="15">
    <location>
        <begin position="33"/>
        <end position="315"/>
    </location>
</feature>
<comment type="similarity">
    <text evidence="2">Belongs to the ABC transporter superfamily. Drug exporter-2 (TC 3.A.1.117) family.</text>
</comment>
<keyword evidence="9 13" id="KW-1133">Transmembrane helix</keyword>
<reference evidence="16 17" key="2">
    <citation type="submission" date="2019-05" db="EMBL/GenBank/DDBJ databases">
        <title>Genome evolution of the obligate endosymbiont Buchnera aphidicola.</title>
        <authorList>
            <person name="Moran N.A."/>
        </authorList>
    </citation>
    <scope>NUCLEOTIDE SEQUENCE [LARGE SCALE GENOMIC DNA]</scope>
    <source>
        <strain evidence="16 17">Tca</strain>
    </source>
</reference>
<evidence type="ECO:0000256" key="12">
    <source>
        <dbReference type="ARBA" id="ARBA00040960"/>
    </source>
</evidence>
<keyword evidence="7" id="KW-0547">Nucleotide-binding</keyword>
<dbReference type="PROSITE" id="PS00211">
    <property type="entry name" value="ABC_TRANSPORTER_1"/>
    <property type="match status" value="1"/>
</dbReference>
<sequence length="593" mass="68333">MKKKKKNKNLKLFTTLKKLLKYGITYKKSLLYAVFLLISASLFEILCPFLISLFIKHTILSKNKNIKFTIILVLSFVTLQIFSTMLNFLESVLINKISMKIVYFLRKLVMKAALNQPISIFDQQPIGQIISKVTNDTEIIKELYDSVIPIFIRSFILIIIMIIAIFTLNWKMALIAFTIFPILIMIILIYQHYSIPLLRMSRNYFANINNQFNECISGMLILQQFNQENEYKKKILYSCLQHYHIKMRILKLDGFLLRPFLSLLTSLVLSGIMTLLSIFPTNFFEVSVLYAFINYLGRLNEPLLAITSQQSVLQQAIVSGERIFELINSKKQKYGNKNCKILKGEIIVENVCFSYKNDKNYVLNNINCKIFDKEFVALVGHTGSGKTTFVNLLMGYYPNYTGNIFINNQLLNTFSKSNLRNNISIVQQDPVIFADTIYNNITLGENISEKKMWQILKKVGLVNLVQSMPKGVQSILTEQGNNLSLGQKQLISLARILVIKPKILILDEATSNIDSETENHIQKSIAIIHKTTTIISIAHRFSTIIQANKIICFDKGKIEEIGTHKELLQKKGKYWKMYCFHNKKKSLLKDILN</sequence>
<comment type="catalytic activity">
    <reaction evidence="11">
        <text>ATP + H2O + xenobioticSide 1 = ADP + phosphate + xenobioticSide 2.</text>
        <dbReference type="EC" id="7.6.2.2"/>
    </reaction>
</comment>
<dbReference type="Proteomes" id="UP000298782">
    <property type="component" value="Chromosome"/>
</dbReference>
<evidence type="ECO:0000256" key="2">
    <source>
        <dbReference type="ARBA" id="ARBA00006526"/>
    </source>
</evidence>
<feature type="transmembrane region" description="Helical" evidence="13">
    <location>
        <begin position="174"/>
        <end position="193"/>
    </location>
</feature>
<dbReference type="PROSITE" id="PS50929">
    <property type="entry name" value="ABC_TM1F"/>
    <property type="match status" value="1"/>
</dbReference>
<evidence type="ECO:0000259" key="15">
    <source>
        <dbReference type="PROSITE" id="PS50929"/>
    </source>
</evidence>
<evidence type="ECO:0000256" key="7">
    <source>
        <dbReference type="ARBA" id="ARBA00022741"/>
    </source>
</evidence>
<accession>A0A4D6YLJ3</accession>
<evidence type="ECO:0000259" key="14">
    <source>
        <dbReference type="PROSITE" id="PS50893"/>
    </source>
</evidence>
<dbReference type="InterPro" id="IPR039421">
    <property type="entry name" value="Type_1_exporter"/>
</dbReference>
<dbReference type="InterPro" id="IPR017871">
    <property type="entry name" value="ABC_transporter-like_CS"/>
</dbReference>
<organism evidence="16 17">
    <name type="scientific">Buchnera aphidicola</name>
    <name type="common">Thelaxes californica</name>
    <dbReference type="NCBI Taxonomy" id="1315998"/>
    <lineage>
        <taxon>Bacteria</taxon>
        <taxon>Pseudomonadati</taxon>
        <taxon>Pseudomonadota</taxon>
        <taxon>Gammaproteobacteria</taxon>
        <taxon>Enterobacterales</taxon>
        <taxon>Erwiniaceae</taxon>
        <taxon>Buchnera</taxon>
    </lineage>
</organism>
<evidence type="ECO:0000256" key="3">
    <source>
        <dbReference type="ARBA" id="ARBA00012191"/>
    </source>
</evidence>
<dbReference type="Gene3D" id="1.20.1560.10">
    <property type="entry name" value="ABC transporter type 1, transmembrane domain"/>
    <property type="match status" value="1"/>
</dbReference>
<dbReference type="AlphaFoldDB" id="A0A4D6YLJ3"/>
<evidence type="ECO:0000256" key="4">
    <source>
        <dbReference type="ARBA" id="ARBA00022448"/>
    </source>
</evidence>
<dbReference type="SUPFAM" id="SSF90123">
    <property type="entry name" value="ABC transporter transmembrane region"/>
    <property type="match status" value="1"/>
</dbReference>
<dbReference type="PANTHER" id="PTHR43394">
    <property type="entry name" value="ATP-DEPENDENT PERMEASE MDL1, MITOCHONDRIAL"/>
    <property type="match status" value="1"/>
</dbReference>
<evidence type="ECO:0000256" key="6">
    <source>
        <dbReference type="ARBA" id="ARBA00022692"/>
    </source>
</evidence>
<dbReference type="InterPro" id="IPR011527">
    <property type="entry name" value="ABC1_TM_dom"/>
</dbReference>
<evidence type="ECO:0000256" key="5">
    <source>
        <dbReference type="ARBA" id="ARBA00022475"/>
    </source>
</evidence>
<dbReference type="EMBL" id="CP034852">
    <property type="protein sequence ID" value="QCI26890.1"/>
    <property type="molecule type" value="Genomic_DNA"/>
</dbReference>
<dbReference type="SUPFAM" id="SSF52540">
    <property type="entry name" value="P-loop containing nucleoside triphosphate hydrolases"/>
    <property type="match status" value="1"/>
</dbReference>
<keyword evidence="4" id="KW-0813">Transport</keyword>
<dbReference type="PANTHER" id="PTHR43394:SF1">
    <property type="entry name" value="ATP-BINDING CASSETTE SUB-FAMILY B MEMBER 10, MITOCHONDRIAL"/>
    <property type="match status" value="1"/>
</dbReference>
<dbReference type="GO" id="GO:0005737">
    <property type="term" value="C:cytoplasm"/>
    <property type="evidence" value="ECO:0007669"/>
    <property type="project" value="UniProtKB-ARBA"/>
</dbReference>
<dbReference type="FunFam" id="3.40.50.300:FF:000604">
    <property type="entry name" value="ABC transporter B family member 28"/>
    <property type="match status" value="1"/>
</dbReference>
<evidence type="ECO:0000256" key="10">
    <source>
        <dbReference type="ARBA" id="ARBA00023136"/>
    </source>
</evidence>
<dbReference type="GO" id="GO:0008559">
    <property type="term" value="F:ABC-type xenobiotic transporter activity"/>
    <property type="evidence" value="ECO:0007669"/>
    <property type="project" value="UniProtKB-EC"/>
</dbReference>
<dbReference type="InterPro" id="IPR036640">
    <property type="entry name" value="ABC1_TM_sf"/>
</dbReference>
<dbReference type="InterPro" id="IPR003439">
    <property type="entry name" value="ABC_transporter-like_ATP-bd"/>
</dbReference>
<evidence type="ECO:0000256" key="9">
    <source>
        <dbReference type="ARBA" id="ARBA00022989"/>
    </source>
</evidence>
<proteinExistence type="inferred from homology"/>
<feature type="transmembrane region" description="Helical" evidence="13">
    <location>
        <begin position="255"/>
        <end position="279"/>
    </location>
</feature>
<dbReference type="GO" id="GO:0005524">
    <property type="term" value="F:ATP binding"/>
    <property type="evidence" value="ECO:0007669"/>
    <property type="project" value="UniProtKB-KW"/>
</dbReference>
<name>A0A4D6YLJ3_9GAMM</name>